<gene>
    <name evidence="5" type="ORF">CLO192961_LOCUS411287</name>
</gene>
<evidence type="ECO:0000256" key="1">
    <source>
        <dbReference type="ARBA" id="ARBA00044955"/>
    </source>
</evidence>
<evidence type="ECO:0000313" key="5">
    <source>
        <dbReference type="EMBL" id="VUC35457.1"/>
    </source>
</evidence>
<keyword evidence="3" id="KW-0732">Signal</keyword>
<dbReference type="Gene3D" id="3.10.350.10">
    <property type="entry name" value="LysM domain"/>
    <property type="match status" value="1"/>
</dbReference>
<evidence type="ECO:0000313" key="6">
    <source>
        <dbReference type="Proteomes" id="UP000766486"/>
    </source>
</evidence>
<dbReference type="InterPro" id="IPR018392">
    <property type="entry name" value="LysM"/>
</dbReference>
<reference evidence="5 6" key="1">
    <citation type="submission" date="2019-06" db="EMBL/GenBank/DDBJ databases">
        <authorList>
            <person name="Broberg M."/>
        </authorList>
    </citation>
    <scope>NUCLEOTIDE SEQUENCE [LARGE SCALE GENOMIC DNA]</scope>
</reference>
<dbReference type="EMBL" id="CABFNS010000910">
    <property type="protein sequence ID" value="VUC35457.1"/>
    <property type="molecule type" value="Genomic_DNA"/>
</dbReference>
<evidence type="ECO:0000259" key="4">
    <source>
        <dbReference type="PROSITE" id="PS51782"/>
    </source>
</evidence>
<organism evidence="5 6">
    <name type="scientific">Bionectria ochroleuca</name>
    <name type="common">Gliocladium roseum</name>
    <dbReference type="NCBI Taxonomy" id="29856"/>
    <lineage>
        <taxon>Eukaryota</taxon>
        <taxon>Fungi</taxon>
        <taxon>Dikarya</taxon>
        <taxon>Ascomycota</taxon>
        <taxon>Pezizomycotina</taxon>
        <taxon>Sordariomycetes</taxon>
        <taxon>Hypocreomycetidae</taxon>
        <taxon>Hypocreales</taxon>
        <taxon>Bionectriaceae</taxon>
        <taxon>Clonostachys</taxon>
    </lineage>
</organism>
<sequence>MGLRAITIAILSVTLLPGVSFASESGTGGCKLHTWDSPSQPTRVGAPRPGPPRATPSVPRTKDLGAGDVNCRYEGRTYDKVDTSTCQVLADRYGIDLGKFYELNPILEADCSRIRPNTEYCVTGSSVTKTPEHVKYVPSNQLTEYAGESKVGIHSAHVENGEIAAIFKENAGMVQNFAAGEYVKRASAVTRIIHWMTFHLLCHGSLGRVYLESETSLFIRSGEV</sequence>
<comment type="caution">
    <text evidence="5">The sequence shown here is derived from an EMBL/GenBank/DDBJ whole genome shotgun (WGS) entry which is preliminary data.</text>
</comment>
<comment type="similarity">
    <text evidence="1">Belongs to the secreted LysM effector family.</text>
</comment>
<feature type="chain" id="PRO_5047155191" description="LysM domain-containing protein" evidence="3">
    <location>
        <begin position="23"/>
        <end position="224"/>
    </location>
</feature>
<feature type="domain" description="LysM" evidence="4">
    <location>
        <begin position="76"/>
        <end position="122"/>
    </location>
</feature>
<protein>
    <recommendedName>
        <fullName evidence="4">LysM domain-containing protein</fullName>
    </recommendedName>
</protein>
<evidence type="ECO:0000256" key="2">
    <source>
        <dbReference type="SAM" id="MobiDB-lite"/>
    </source>
</evidence>
<accession>A0ABY6UZQ7</accession>
<dbReference type="PROSITE" id="PS51782">
    <property type="entry name" value="LYSM"/>
    <property type="match status" value="1"/>
</dbReference>
<proteinExistence type="inferred from homology"/>
<keyword evidence="6" id="KW-1185">Reference proteome</keyword>
<evidence type="ECO:0000256" key="3">
    <source>
        <dbReference type="SAM" id="SignalP"/>
    </source>
</evidence>
<dbReference type="InterPro" id="IPR036779">
    <property type="entry name" value="LysM_dom_sf"/>
</dbReference>
<dbReference type="CDD" id="cd00118">
    <property type="entry name" value="LysM"/>
    <property type="match status" value="1"/>
</dbReference>
<feature type="signal peptide" evidence="3">
    <location>
        <begin position="1"/>
        <end position="22"/>
    </location>
</feature>
<name>A0ABY6UZQ7_BIOOC</name>
<feature type="region of interest" description="Disordered" evidence="2">
    <location>
        <begin position="32"/>
        <end position="66"/>
    </location>
</feature>
<dbReference type="Proteomes" id="UP000766486">
    <property type="component" value="Unassembled WGS sequence"/>
</dbReference>